<proteinExistence type="predicted"/>
<evidence type="ECO:0000313" key="1">
    <source>
        <dbReference type="EMBL" id="KAK1375364.1"/>
    </source>
</evidence>
<reference evidence="1" key="2">
    <citation type="submission" date="2023-05" db="EMBL/GenBank/DDBJ databases">
        <authorList>
            <person name="Schelkunov M.I."/>
        </authorList>
    </citation>
    <scope>NUCLEOTIDE SEQUENCE</scope>
    <source>
        <strain evidence="1">Hsosn_3</strain>
        <tissue evidence="1">Leaf</tissue>
    </source>
</reference>
<reference evidence="1" key="1">
    <citation type="submission" date="2023-02" db="EMBL/GenBank/DDBJ databases">
        <title>Genome of toxic invasive species Heracleum sosnowskyi carries increased number of genes despite the absence of recent whole-genome duplications.</title>
        <authorList>
            <person name="Schelkunov M."/>
            <person name="Shtratnikova V."/>
            <person name="Makarenko M."/>
            <person name="Klepikova A."/>
            <person name="Omelchenko D."/>
            <person name="Novikova G."/>
            <person name="Obukhova E."/>
            <person name="Bogdanov V."/>
            <person name="Penin A."/>
            <person name="Logacheva M."/>
        </authorList>
    </citation>
    <scope>NUCLEOTIDE SEQUENCE</scope>
    <source>
        <strain evidence="1">Hsosn_3</strain>
        <tissue evidence="1">Leaf</tissue>
    </source>
</reference>
<dbReference type="EMBL" id="JAUIZM010000007">
    <property type="protein sequence ID" value="KAK1375364.1"/>
    <property type="molecule type" value="Genomic_DNA"/>
</dbReference>
<protein>
    <submittedName>
        <fullName evidence="1">Uncharacterized protein</fullName>
    </submittedName>
</protein>
<name>A0AAD8MJW8_9APIA</name>
<dbReference type="Proteomes" id="UP001237642">
    <property type="component" value="Unassembled WGS sequence"/>
</dbReference>
<gene>
    <name evidence="1" type="ORF">POM88_031557</name>
</gene>
<sequence length="179" mass="20094">MIECPSPVNSTRYINITSPTSSYSSSVLGKHYFYTYAYVVVGFISISEMKANCRISKEAWVSLRSPFRLTVSSNISTIHDAMVYGFDIPWSYFYCALKCDATFTGKDSCDTLNLDHHLWACKNHDSHCNVGHLSSYNLSISCIRQNIHDILTSGKNHKAIGIFFGVRFSLGIPLLLAEE</sequence>
<comment type="caution">
    <text evidence="1">The sequence shown here is derived from an EMBL/GenBank/DDBJ whole genome shotgun (WGS) entry which is preliminary data.</text>
</comment>
<keyword evidence="2" id="KW-1185">Reference proteome</keyword>
<organism evidence="1 2">
    <name type="scientific">Heracleum sosnowskyi</name>
    <dbReference type="NCBI Taxonomy" id="360622"/>
    <lineage>
        <taxon>Eukaryota</taxon>
        <taxon>Viridiplantae</taxon>
        <taxon>Streptophyta</taxon>
        <taxon>Embryophyta</taxon>
        <taxon>Tracheophyta</taxon>
        <taxon>Spermatophyta</taxon>
        <taxon>Magnoliopsida</taxon>
        <taxon>eudicotyledons</taxon>
        <taxon>Gunneridae</taxon>
        <taxon>Pentapetalae</taxon>
        <taxon>asterids</taxon>
        <taxon>campanulids</taxon>
        <taxon>Apiales</taxon>
        <taxon>Apiaceae</taxon>
        <taxon>Apioideae</taxon>
        <taxon>apioid superclade</taxon>
        <taxon>Tordylieae</taxon>
        <taxon>Tordyliinae</taxon>
        <taxon>Heracleum</taxon>
    </lineage>
</organism>
<evidence type="ECO:0000313" key="2">
    <source>
        <dbReference type="Proteomes" id="UP001237642"/>
    </source>
</evidence>
<dbReference type="AlphaFoldDB" id="A0AAD8MJW8"/>
<accession>A0AAD8MJW8</accession>